<sequence length="537" mass="57225">MAPDDHRADSSIPQRRSNHQLHIAVKHQADTSGISAQREHSPGFDAGIAASAFSTQQHGISNGRKTSRASRISLTSPTLLSPPSLRRRSRAARQQPPAHGNRHRRTSSAAADGRWISTYKLPMQRGRLDLVPTPPRLSLDSLQAAISSRHGGPAAGRSATSGADAGRASESSAPLLCDGRLGSPGRFSSSHQRGNSCPALDITRIMRSISSSSSVSETRCASAESEASAGSHCCHALLRHQSAPAGSLLRAPMFRTALSPLGSDDDAWGAAIAGTPKQETGDVHIELADHAAPLSLHSLDIDCKGAANRNSNHSTCSTLNERQFSAMLGPGDAGSDDCERMLLARIDTSGLRRRISTARRDVQTPNVIIESEDELPLSPSPSEDTHLGSVRSSTYSSARWSATLADLPAHKRQQRRSAAIAETLRELESGTGATHTRHYSLDDTVLVTDACSSSSRESMTITLKRPRKHDSDECDVSDNADAGDSSSRRDAASDGSSRSSDDTHQKRPSALAEDSVSIPAVYLEGSASMWDYYVAEL</sequence>
<dbReference type="EMBL" id="JANBUO010001095">
    <property type="protein sequence ID" value="KAJ2799877.1"/>
    <property type="molecule type" value="Genomic_DNA"/>
</dbReference>
<dbReference type="Proteomes" id="UP001140094">
    <property type="component" value="Unassembled WGS sequence"/>
</dbReference>
<reference evidence="2" key="1">
    <citation type="submission" date="2022-07" db="EMBL/GenBank/DDBJ databases">
        <title>Phylogenomic reconstructions and comparative analyses of Kickxellomycotina fungi.</title>
        <authorList>
            <person name="Reynolds N.K."/>
            <person name="Stajich J.E."/>
            <person name="Barry K."/>
            <person name="Grigoriev I.V."/>
            <person name="Crous P."/>
            <person name="Smith M.E."/>
        </authorList>
    </citation>
    <scope>NUCLEOTIDE SEQUENCE</scope>
    <source>
        <strain evidence="2">NRRL 1565</strain>
    </source>
</reference>
<feature type="non-terminal residue" evidence="2">
    <location>
        <position position="537"/>
    </location>
</feature>
<feature type="compositionally biased region" description="Low complexity" evidence="1">
    <location>
        <begin position="73"/>
        <end position="84"/>
    </location>
</feature>
<feature type="region of interest" description="Disordered" evidence="1">
    <location>
        <begin position="55"/>
        <end position="113"/>
    </location>
</feature>
<feature type="region of interest" description="Disordered" evidence="1">
    <location>
        <begin position="456"/>
        <end position="518"/>
    </location>
</feature>
<name>A0A9W8LSY3_9FUNG</name>
<accession>A0A9W8LSY3</accession>
<evidence type="ECO:0000313" key="3">
    <source>
        <dbReference type="Proteomes" id="UP001140094"/>
    </source>
</evidence>
<feature type="region of interest" description="Disordered" evidence="1">
    <location>
        <begin position="148"/>
        <end position="177"/>
    </location>
</feature>
<proteinExistence type="predicted"/>
<feature type="region of interest" description="Disordered" evidence="1">
    <location>
        <begin position="1"/>
        <end position="42"/>
    </location>
</feature>
<organism evidence="2 3">
    <name type="scientific">Coemansia guatemalensis</name>
    <dbReference type="NCBI Taxonomy" id="2761395"/>
    <lineage>
        <taxon>Eukaryota</taxon>
        <taxon>Fungi</taxon>
        <taxon>Fungi incertae sedis</taxon>
        <taxon>Zoopagomycota</taxon>
        <taxon>Kickxellomycotina</taxon>
        <taxon>Kickxellomycetes</taxon>
        <taxon>Kickxellales</taxon>
        <taxon>Kickxellaceae</taxon>
        <taxon>Coemansia</taxon>
    </lineage>
</organism>
<evidence type="ECO:0000256" key="1">
    <source>
        <dbReference type="SAM" id="MobiDB-lite"/>
    </source>
</evidence>
<dbReference type="OrthoDB" id="5555194at2759"/>
<keyword evidence="3" id="KW-1185">Reference proteome</keyword>
<feature type="compositionally biased region" description="Polar residues" evidence="1">
    <location>
        <begin position="55"/>
        <end position="72"/>
    </location>
</feature>
<evidence type="ECO:0000313" key="2">
    <source>
        <dbReference type="EMBL" id="KAJ2799877.1"/>
    </source>
</evidence>
<protein>
    <submittedName>
        <fullName evidence="2">Uncharacterized protein</fullName>
    </submittedName>
</protein>
<gene>
    <name evidence="2" type="ORF">H4R20_004264</name>
</gene>
<dbReference type="AlphaFoldDB" id="A0A9W8LSY3"/>
<feature type="region of interest" description="Disordered" evidence="1">
    <location>
        <begin position="371"/>
        <end position="391"/>
    </location>
</feature>
<comment type="caution">
    <text evidence="2">The sequence shown here is derived from an EMBL/GenBank/DDBJ whole genome shotgun (WGS) entry which is preliminary data.</text>
</comment>